<dbReference type="RefSeq" id="WP_102963557.1">
    <property type="nucleotide sequence ID" value="NZ_JAPWHJ010000002.1"/>
</dbReference>
<evidence type="ECO:0000313" key="9">
    <source>
        <dbReference type="EMBL" id="RAS69280.1"/>
    </source>
</evidence>
<dbReference type="Pfam" id="PF01925">
    <property type="entry name" value="TauE"/>
    <property type="match status" value="1"/>
</dbReference>
<evidence type="ECO:0000256" key="2">
    <source>
        <dbReference type="ARBA" id="ARBA00009142"/>
    </source>
</evidence>
<dbReference type="EMBL" id="POSM01000009">
    <property type="protein sequence ID" value="PNI01219.1"/>
    <property type="molecule type" value="Genomic_DNA"/>
</dbReference>
<feature type="transmembrane region" description="Helical" evidence="6">
    <location>
        <begin position="214"/>
        <end position="234"/>
    </location>
</feature>
<feature type="transmembrane region" description="Helical" evidence="6">
    <location>
        <begin position="246"/>
        <end position="263"/>
    </location>
</feature>
<keyword evidence="4 6" id="KW-1133">Transmembrane helix</keyword>
<feature type="transmembrane region" description="Helical" evidence="6">
    <location>
        <begin position="82"/>
        <end position="101"/>
    </location>
</feature>
<comment type="similarity">
    <text evidence="2 6">Belongs to the 4-toluene sulfonate uptake permease (TSUP) (TC 2.A.102) family.</text>
</comment>
<dbReference type="Proteomes" id="UP000236547">
    <property type="component" value="Unassembled WGS sequence"/>
</dbReference>
<keyword evidence="3 6" id="KW-0812">Transmembrane</keyword>
<name>A0A2J8G2R6_VIBDI</name>
<gene>
    <name evidence="8" type="ORF">C1N32_09585</name>
    <name evidence="7" type="ORF">C1O25_08280</name>
    <name evidence="9" type="ORF">DET48_102109</name>
</gene>
<dbReference type="PANTHER" id="PTHR43483:SF3">
    <property type="entry name" value="MEMBRANE TRANSPORTER PROTEIN HI_0806-RELATED"/>
    <property type="match status" value="1"/>
</dbReference>
<evidence type="ECO:0000256" key="4">
    <source>
        <dbReference type="ARBA" id="ARBA00022989"/>
    </source>
</evidence>
<dbReference type="AlphaFoldDB" id="A0A2J8G2R6"/>
<feature type="transmembrane region" description="Helical" evidence="6">
    <location>
        <begin position="48"/>
        <end position="70"/>
    </location>
</feature>
<evidence type="ECO:0000313" key="11">
    <source>
        <dbReference type="Proteomes" id="UP000236547"/>
    </source>
</evidence>
<evidence type="ECO:0000313" key="10">
    <source>
        <dbReference type="Proteomes" id="UP000236449"/>
    </source>
</evidence>
<evidence type="ECO:0000313" key="7">
    <source>
        <dbReference type="EMBL" id="PNI01219.1"/>
    </source>
</evidence>
<comment type="subcellular location">
    <subcellularLocation>
        <location evidence="6">Cell membrane</location>
        <topology evidence="6">Multi-pass membrane protein</topology>
    </subcellularLocation>
    <subcellularLocation>
        <location evidence="1">Membrane</location>
        <topology evidence="1">Multi-pass membrane protein</topology>
    </subcellularLocation>
</comment>
<feature type="transmembrane region" description="Helical" evidence="6">
    <location>
        <begin position="179"/>
        <end position="202"/>
    </location>
</feature>
<dbReference type="OrthoDB" id="457670at2"/>
<evidence type="ECO:0000256" key="6">
    <source>
        <dbReference type="RuleBase" id="RU363041"/>
    </source>
</evidence>
<accession>A0A2J8G2R6</accession>
<dbReference type="Proteomes" id="UP000248729">
    <property type="component" value="Unassembled WGS sequence"/>
</dbReference>
<feature type="transmembrane region" description="Helical" evidence="6">
    <location>
        <begin position="137"/>
        <end position="158"/>
    </location>
</feature>
<keyword evidence="11" id="KW-1185">Reference proteome</keyword>
<sequence>MNFELLALLLVLGSVVGVLAGLLGIGGGLVVVPALVFLLPKAGISSEILMHMALATSLATIILTSFSSALSHLKLGNVDMFAVKWLMPGVLFGGYFGATVADWIPNQYLPKVFSIIVMMLAWQMFRSIKVLSHHPMPNAVITALCGGGIGIVSSLVGVGGGSLSVPFLNRHGVEMRKAVGSSAVCGFGIAVSGMLGFVVSGYQVVDLPEYSWGYVYLPALVAIAATSMMTTRIGAKLSTQLPTASLKRIFAVFLMFVAVTMLVQ</sequence>
<evidence type="ECO:0000313" key="12">
    <source>
        <dbReference type="Proteomes" id="UP000248729"/>
    </source>
</evidence>
<evidence type="ECO:0000313" key="8">
    <source>
        <dbReference type="EMBL" id="PNI05039.1"/>
    </source>
</evidence>
<evidence type="ECO:0000256" key="1">
    <source>
        <dbReference type="ARBA" id="ARBA00004141"/>
    </source>
</evidence>
<keyword evidence="5 6" id="KW-0472">Membrane</keyword>
<keyword evidence="6" id="KW-1003">Cell membrane</keyword>
<dbReference type="InterPro" id="IPR002781">
    <property type="entry name" value="TM_pro_TauE-like"/>
</dbReference>
<feature type="transmembrane region" description="Helical" evidence="6">
    <location>
        <begin position="6"/>
        <end position="39"/>
    </location>
</feature>
<dbReference type="EMBL" id="POSK01000005">
    <property type="protein sequence ID" value="PNI05039.1"/>
    <property type="molecule type" value="Genomic_DNA"/>
</dbReference>
<dbReference type="PANTHER" id="PTHR43483">
    <property type="entry name" value="MEMBRANE TRANSPORTER PROTEIN HI_0806-RELATED"/>
    <property type="match status" value="1"/>
</dbReference>
<organism evidence="8 10">
    <name type="scientific">Vibrio diazotrophicus</name>
    <dbReference type="NCBI Taxonomy" id="685"/>
    <lineage>
        <taxon>Bacteria</taxon>
        <taxon>Pseudomonadati</taxon>
        <taxon>Pseudomonadota</taxon>
        <taxon>Gammaproteobacteria</taxon>
        <taxon>Vibrionales</taxon>
        <taxon>Vibrionaceae</taxon>
        <taxon>Vibrio</taxon>
    </lineage>
</organism>
<reference evidence="9 12" key="2">
    <citation type="submission" date="2018-06" db="EMBL/GenBank/DDBJ databases">
        <title>Freshwater and sediment microbial communities from various areas in North America, analyzing microbe dynamics in response to fracking.</title>
        <authorList>
            <person name="Lamendella R."/>
        </authorList>
    </citation>
    <scope>NUCLEOTIDE SEQUENCE [LARGE SCALE GENOMIC DNA]</scope>
    <source>
        <strain evidence="9 12">99A</strain>
    </source>
</reference>
<protein>
    <recommendedName>
        <fullName evidence="6">Probable membrane transporter protein</fullName>
    </recommendedName>
</protein>
<reference evidence="10 11" key="1">
    <citation type="submission" date="2018-01" db="EMBL/GenBank/DDBJ databases">
        <title>Draft genome sequences of six Vibrio diazotrophicus strains isolated from deep-sea sediments of the Baltic Sea.</title>
        <authorList>
            <person name="Castillo D."/>
            <person name="Vandieken V."/>
            <person name="Chiang O."/>
            <person name="Middelboe M."/>
        </authorList>
    </citation>
    <scope>NUCLEOTIDE SEQUENCE [LARGE SCALE GENOMIC DNA]</scope>
    <source>
        <strain evidence="8 10">60.27F</strain>
        <strain evidence="7 11">65.10M</strain>
    </source>
</reference>
<evidence type="ECO:0000256" key="3">
    <source>
        <dbReference type="ARBA" id="ARBA00022692"/>
    </source>
</evidence>
<dbReference type="GO" id="GO:0005886">
    <property type="term" value="C:plasma membrane"/>
    <property type="evidence" value="ECO:0007669"/>
    <property type="project" value="UniProtKB-SubCell"/>
</dbReference>
<dbReference type="Proteomes" id="UP000236449">
    <property type="component" value="Unassembled WGS sequence"/>
</dbReference>
<comment type="caution">
    <text evidence="8">The sequence shown here is derived from an EMBL/GenBank/DDBJ whole genome shotgun (WGS) entry which is preliminary data.</text>
</comment>
<evidence type="ECO:0000256" key="5">
    <source>
        <dbReference type="ARBA" id="ARBA00023136"/>
    </source>
</evidence>
<proteinExistence type="inferred from homology"/>
<dbReference type="EMBL" id="QLTR01000002">
    <property type="protein sequence ID" value="RAS69280.1"/>
    <property type="molecule type" value="Genomic_DNA"/>
</dbReference>